<dbReference type="OrthoDB" id="9762169at2"/>
<feature type="compositionally biased region" description="Low complexity" evidence="1">
    <location>
        <begin position="209"/>
        <end position="223"/>
    </location>
</feature>
<protein>
    <submittedName>
        <fullName evidence="4">Protein kinase</fullName>
    </submittedName>
</protein>
<comment type="caution">
    <text evidence="4">The sequence shown here is derived from an EMBL/GenBank/DDBJ whole genome shotgun (WGS) entry which is preliminary data.</text>
</comment>
<keyword evidence="4" id="KW-0418">Kinase</keyword>
<reference evidence="4 5" key="1">
    <citation type="submission" date="2019-09" db="EMBL/GenBank/DDBJ databases">
        <title>Actinomadura physcomitrii sp. nov., a novel actinomycete isolated from moss [Physcomitrium sphaericum (Ludw) Fuernr].</title>
        <authorList>
            <person name="Zhuang X."/>
            <person name="Liu C."/>
        </authorList>
    </citation>
    <scope>NUCLEOTIDE SEQUENCE [LARGE SCALE GENOMIC DNA]</scope>
    <source>
        <strain evidence="4 5">HMC1</strain>
    </source>
</reference>
<keyword evidence="4" id="KW-0808">Transferase</keyword>
<dbReference type="GO" id="GO:0004672">
    <property type="term" value="F:protein kinase activity"/>
    <property type="evidence" value="ECO:0007669"/>
    <property type="project" value="InterPro"/>
</dbReference>
<dbReference type="SUPFAM" id="SSF56112">
    <property type="entry name" value="Protein kinase-like (PK-like)"/>
    <property type="match status" value="1"/>
</dbReference>
<dbReference type="InterPro" id="IPR011009">
    <property type="entry name" value="Kinase-like_dom_sf"/>
</dbReference>
<feature type="transmembrane region" description="Helical" evidence="2">
    <location>
        <begin position="416"/>
        <end position="438"/>
    </location>
</feature>
<feature type="transmembrane region" description="Helical" evidence="2">
    <location>
        <begin position="299"/>
        <end position="330"/>
    </location>
</feature>
<dbReference type="EMBL" id="WBMT01000022">
    <property type="protein sequence ID" value="KAB2342388.1"/>
    <property type="molecule type" value="Genomic_DNA"/>
</dbReference>
<dbReference type="Gene3D" id="1.10.510.10">
    <property type="entry name" value="Transferase(Phosphotransferase) domain 1"/>
    <property type="match status" value="1"/>
</dbReference>
<dbReference type="PROSITE" id="PS50011">
    <property type="entry name" value="PROTEIN_KINASE_DOM"/>
    <property type="match status" value="1"/>
</dbReference>
<dbReference type="AlphaFoldDB" id="A0A6H9YDQ6"/>
<dbReference type="InterPro" id="IPR000719">
    <property type="entry name" value="Prot_kinase_dom"/>
</dbReference>
<dbReference type="GO" id="GO:0005524">
    <property type="term" value="F:ATP binding"/>
    <property type="evidence" value="ECO:0007669"/>
    <property type="project" value="InterPro"/>
</dbReference>
<feature type="region of interest" description="Disordered" evidence="1">
    <location>
        <begin position="194"/>
        <end position="231"/>
    </location>
</feature>
<feature type="transmembrane region" description="Helical" evidence="2">
    <location>
        <begin position="351"/>
        <end position="369"/>
    </location>
</feature>
<name>A0A6H9YDQ6_9ACTN</name>
<sequence>MSEQTIGPYRLLSRLGADTHRAAGPTGKDVAIRLLPDESRDRLRSDLDRMRAVRSPYVVDVLDGDPEAARPYIVSRFVPGRPLDRFTAEEGPLTGQALNRLALDLAKALAAIHESGLTHRALRPQDVLVVDGSPVIIDFALAATPTSDIQAWAALVSHAAAGNIPPPFQPLLEAAKAESIHLTALIEALTSTSHAATSTPSAPTPPSASAPGVSTPGGAATATQGSAVMPSGTATAEGVLSTDVAAPHGGAAMATREATPGSALKAGRVATVGSAAVPAGVFTPDVTVGAWVVQAWARLLAALVVVAAAGIAVMLPVVGAVASVAAVVLLRGVAGRGWAMAVGRTAATLPYAGAFALVVTLGLASVSAVGIEIDPLGACALGVGAGVAGLWAAPGVSGPRRGLERLVAGIAGTPRAIAAGGVSLGIVAFLAVVGAISLTPSFAPMYGLQSSLESAVSQLQTRM</sequence>
<evidence type="ECO:0000256" key="2">
    <source>
        <dbReference type="SAM" id="Phobius"/>
    </source>
</evidence>
<keyword evidence="2" id="KW-0472">Membrane</keyword>
<accession>A0A6H9YDQ6</accession>
<evidence type="ECO:0000313" key="4">
    <source>
        <dbReference type="EMBL" id="KAB2342388.1"/>
    </source>
</evidence>
<keyword evidence="2" id="KW-1133">Transmembrane helix</keyword>
<keyword evidence="5" id="KW-1185">Reference proteome</keyword>
<dbReference type="Pfam" id="PF00069">
    <property type="entry name" value="Pkinase"/>
    <property type="match status" value="1"/>
</dbReference>
<evidence type="ECO:0000313" key="5">
    <source>
        <dbReference type="Proteomes" id="UP000468735"/>
    </source>
</evidence>
<evidence type="ECO:0000256" key="1">
    <source>
        <dbReference type="SAM" id="MobiDB-lite"/>
    </source>
</evidence>
<evidence type="ECO:0000259" key="3">
    <source>
        <dbReference type="PROSITE" id="PS50011"/>
    </source>
</evidence>
<dbReference type="Proteomes" id="UP000468735">
    <property type="component" value="Unassembled WGS sequence"/>
</dbReference>
<dbReference type="SMART" id="SM00220">
    <property type="entry name" value="S_TKc"/>
    <property type="match status" value="1"/>
</dbReference>
<feature type="transmembrane region" description="Helical" evidence="2">
    <location>
        <begin position="375"/>
        <end position="396"/>
    </location>
</feature>
<organism evidence="4 5">
    <name type="scientific">Actinomadura rudentiformis</name>
    <dbReference type="NCBI Taxonomy" id="359158"/>
    <lineage>
        <taxon>Bacteria</taxon>
        <taxon>Bacillati</taxon>
        <taxon>Actinomycetota</taxon>
        <taxon>Actinomycetes</taxon>
        <taxon>Streptosporangiales</taxon>
        <taxon>Thermomonosporaceae</taxon>
        <taxon>Actinomadura</taxon>
    </lineage>
</organism>
<proteinExistence type="predicted"/>
<gene>
    <name evidence="4" type="ORF">F8566_38185</name>
</gene>
<keyword evidence="2" id="KW-0812">Transmembrane</keyword>
<feature type="domain" description="Protein kinase" evidence="3">
    <location>
        <begin position="1"/>
        <end position="352"/>
    </location>
</feature>